<organism evidence="2 3">
    <name type="scientific">Mycena rosella</name>
    <name type="common">Pink bonnet</name>
    <name type="synonym">Agaricus rosellus</name>
    <dbReference type="NCBI Taxonomy" id="1033263"/>
    <lineage>
        <taxon>Eukaryota</taxon>
        <taxon>Fungi</taxon>
        <taxon>Dikarya</taxon>
        <taxon>Basidiomycota</taxon>
        <taxon>Agaricomycotina</taxon>
        <taxon>Agaricomycetes</taxon>
        <taxon>Agaricomycetidae</taxon>
        <taxon>Agaricales</taxon>
        <taxon>Marasmiineae</taxon>
        <taxon>Mycenaceae</taxon>
        <taxon>Mycena</taxon>
    </lineage>
</organism>
<gene>
    <name evidence="2" type="ORF">B0H17DRAFT_1147896</name>
</gene>
<evidence type="ECO:0000313" key="2">
    <source>
        <dbReference type="EMBL" id="KAJ7648897.1"/>
    </source>
</evidence>
<feature type="compositionally biased region" description="Basic residues" evidence="1">
    <location>
        <begin position="61"/>
        <end position="71"/>
    </location>
</feature>
<feature type="compositionally biased region" description="Basic and acidic residues" evidence="1">
    <location>
        <begin position="72"/>
        <end position="84"/>
    </location>
</feature>
<sequence>MALVNRFACANSEVFGILHKASNLLKKLWDVHRCQEERATAVIRIRTESLDEGAESAAAKEKKHKKHKAHPKARDVQRGSVGRKHDAIFVKDTPPLDPEAADEGLHILVQAGTCRRGVLTKIYSERKLLAAPHQSAIKRGVVDTDVQMR</sequence>
<reference evidence="2" key="1">
    <citation type="submission" date="2023-03" db="EMBL/GenBank/DDBJ databases">
        <title>Massive genome expansion in bonnet fungi (Mycena s.s.) driven by repeated elements and novel gene families across ecological guilds.</title>
        <authorList>
            <consortium name="Lawrence Berkeley National Laboratory"/>
            <person name="Harder C.B."/>
            <person name="Miyauchi S."/>
            <person name="Viragh M."/>
            <person name="Kuo A."/>
            <person name="Thoen E."/>
            <person name="Andreopoulos B."/>
            <person name="Lu D."/>
            <person name="Skrede I."/>
            <person name="Drula E."/>
            <person name="Henrissat B."/>
            <person name="Morin E."/>
            <person name="Kohler A."/>
            <person name="Barry K."/>
            <person name="LaButti K."/>
            <person name="Morin E."/>
            <person name="Salamov A."/>
            <person name="Lipzen A."/>
            <person name="Mereny Z."/>
            <person name="Hegedus B."/>
            <person name="Baldrian P."/>
            <person name="Stursova M."/>
            <person name="Weitz H."/>
            <person name="Taylor A."/>
            <person name="Grigoriev I.V."/>
            <person name="Nagy L.G."/>
            <person name="Martin F."/>
            <person name="Kauserud H."/>
        </authorList>
    </citation>
    <scope>NUCLEOTIDE SEQUENCE</scope>
    <source>
        <strain evidence="2">CBHHK067</strain>
    </source>
</reference>
<proteinExistence type="predicted"/>
<feature type="region of interest" description="Disordered" evidence="1">
    <location>
        <begin position="51"/>
        <end position="84"/>
    </location>
</feature>
<name>A0AAD7FXU3_MYCRO</name>
<dbReference type="EMBL" id="JARKIE010000372">
    <property type="protein sequence ID" value="KAJ7648897.1"/>
    <property type="molecule type" value="Genomic_DNA"/>
</dbReference>
<keyword evidence="3" id="KW-1185">Reference proteome</keyword>
<evidence type="ECO:0000313" key="3">
    <source>
        <dbReference type="Proteomes" id="UP001221757"/>
    </source>
</evidence>
<comment type="caution">
    <text evidence="2">The sequence shown here is derived from an EMBL/GenBank/DDBJ whole genome shotgun (WGS) entry which is preliminary data.</text>
</comment>
<evidence type="ECO:0000256" key="1">
    <source>
        <dbReference type="SAM" id="MobiDB-lite"/>
    </source>
</evidence>
<protein>
    <submittedName>
        <fullName evidence="2">Uncharacterized protein</fullName>
    </submittedName>
</protein>
<dbReference type="AlphaFoldDB" id="A0AAD7FXU3"/>
<accession>A0AAD7FXU3</accession>
<dbReference type="Proteomes" id="UP001221757">
    <property type="component" value="Unassembled WGS sequence"/>
</dbReference>